<evidence type="ECO:0000259" key="6">
    <source>
        <dbReference type="Pfam" id="PF12688"/>
    </source>
</evidence>
<dbReference type="SUPFAM" id="SSF48452">
    <property type="entry name" value="TPR-like"/>
    <property type="match status" value="1"/>
</dbReference>
<organism evidence="7 8">
    <name type="scientific">Candidatus Phosphoribacter hodrii</name>
    <dbReference type="NCBI Taxonomy" id="2953743"/>
    <lineage>
        <taxon>Bacteria</taxon>
        <taxon>Bacillati</taxon>
        <taxon>Actinomycetota</taxon>
        <taxon>Actinomycetes</taxon>
        <taxon>Micrococcales</taxon>
        <taxon>Dermatophilaceae</taxon>
        <taxon>Candidatus Phosphoribacter</taxon>
    </lineage>
</organism>
<sequence>MEPVHADEVRILEGPNLYVTRPAVKVSLALPGVAQLDVHAALDLARRVGLRTARPGRPDTGQRQRFLMRLVEHLVRRVATESGARRLAVRTRAGRHTEDVVVAVPWRHRGRAIALGESLAPLLSDLLKADADTEALIAAAGRAVAEAPDGEPAAVLTPTVPVIAITGTNGKTTTTRLVAHMVMTAGLRTAWSSTDGVVVMGEMVQPGDYSGPGGAREVLNTPGLQLGILETARGGMLLRGMGVNQTDVTVVTNVAADHLGLNGIDTLDQLAEVKAIPTLIVKPDGWTVLNGDDPRVWAMRHRAKGKIWAFSLDPNAPALREAVAGGGRGITVLDGEIVVLTPGRDPDRLVKVVDVPMTLAGLSSINIANALGGTAAGLGLGLTRAAVVEGLRTFRPDPVLNSGRFNTYSVPLTGGGSATVVIDMAHNEAGLEALLEVCRGLTAPGGRVRLGIGGTGDRLPEANAALGEIAGRGADHVVLAHKLKYLRGMSLEQMDSLLRAGLARSGMAEVAGFLTEIEALTTLLAAAESGDVIGLMCHVQRAEVADLIAQRGGTVDDPRTIRSKVIAARGMHEAEDDIAAIWALTDAGERVTAAGRLATAHPSDPRLAYEWACAIDATADRARAVSLYHRALDNGLREPHRHRAQLQAAAAYRDLGHPEIALELLEAVAATHPGSSVAAALRALVLVDTGDAAEAVADLVDALMEHATDEDAAAYRTVLHHAAAQLRTDRPGVVD</sequence>
<dbReference type="GO" id="GO:0004326">
    <property type="term" value="F:tetrahydrofolylpolyglutamate synthase activity"/>
    <property type="evidence" value="ECO:0007669"/>
    <property type="project" value="InterPro"/>
</dbReference>
<evidence type="ECO:0000313" key="7">
    <source>
        <dbReference type="EMBL" id="MBK6300207.1"/>
    </source>
</evidence>
<dbReference type="InterPro" id="IPR018109">
    <property type="entry name" value="Folylpolyglutamate_synth_CS"/>
</dbReference>
<evidence type="ECO:0000256" key="1">
    <source>
        <dbReference type="ARBA" id="ARBA00022598"/>
    </source>
</evidence>
<evidence type="ECO:0000256" key="3">
    <source>
        <dbReference type="ARBA" id="ARBA00022840"/>
    </source>
</evidence>
<evidence type="ECO:0000259" key="5">
    <source>
        <dbReference type="Pfam" id="PF08245"/>
    </source>
</evidence>
<dbReference type="Gene3D" id="3.90.190.20">
    <property type="entry name" value="Mur ligase, C-terminal domain"/>
    <property type="match status" value="1"/>
</dbReference>
<dbReference type="InterPro" id="IPR011990">
    <property type="entry name" value="TPR-like_helical_dom_sf"/>
</dbReference>
<keyword evidence="3" id="KW-0067">ATP-binding</keyword>
<dbReference type="InterPro" id="IPR036565">
    <property type="entry name" value="Mur-like_cat_sf"/>
</dbReference>
<dbReference type="Pfam" id="PF02875">
    <property type="entry name" value="Mur_ligase_C"/>
    <property type="match status" value="1"/>
</dbReference>
<feature type="domain" description="Mur ligase central" evidence="5">
    <location>
        <begin position="165"/>
        <end position="322"/>
    </location>
</feature>
<name>A0A934X3R5_9MICO</name>
<dbReference type="Gene3D" id="3.40.1190.10">
    <property type="entry name" value="Mur-like, catalytic domain"/>
    <property type="match status" value="1"/>
</dbReference>
<protein>
    <submittedName>
        <fullName evidence="7">Tetratricopeptide repeat protein</fullName>
    </submittedName>
</protein>
<evidence type="ECO:0000313" key="8">
    <source>
        <dbReference type="Proteomes" id="UP000718281"/>
    </source>
</evidence>
<feature type="domain" description="Mur ligase C-terminal" evidence="4">
    <location>
        <begin position="416"/>
        <end position="535"/>
    </location>
</feature>
<proteinExistence type="predicted"/>
<dbReference type="Proteomes" id="UP000718281">
    <property type="component" value="Unassembled WGS sequence"/>
</dbReference>
<dbReference type="PANTHER" id="PTHR23135:SF18">
    <property type="entry name" value="CYANOPHYCIN SYNTHETASE"/>
    <property type="match status" value="1"/>
</dbReference>
<keyword evidence="1" id="KW-0436">Ligase</keyword>
<dbReference type="PROSITE" id="PS01011">
    <property type="entry name" value="FOLYLPOLYGLU_SYNT_1"/>
    <property type="match status" value="1"/>
</dbReference>
<reference evidence="7 8" key="1">
    <citation type="submission" date="2020-10" db="EMBL/GenBank/DDBJ databases">
        <title>Connecting structure to function with the recovery of over 1000 high-quality activated sludge metagenome-assembled genomes encoding full-length rRNA genes using long-read sequencing.</title>
        <authorList>
            <person name="Singleton C.M."/>
            <person name="Petriglieri F."/>
            <person name="Kristensen J.M."/>
            <person name="Kirkegaard R.H."/>
            <person name="Michaelsen T.Y."/>
            <person name="Andersen M.H."/>
            <person name="Karst S.M."/>
            <person name="Dueholm M.S."/>
            <person name="Nielsen P.H."/>
            <person name="Albertsen M."/>
        </authorList>
    </citation>
    <scope>NUCLEOTIDE SEQUENCE [LARGE SCALE GENOMIC DNA]</scope>
    <source>
        <strain evidence="7">AalE_18-Q3-R2-46_BAT3C.188</strain>
    </source>
</reference>
<dbReference type="Gene3D" id="1.25.40.10">
    <property type="entry name" value="Tetratricopeptide repeat domain"/>
    <property type="match status" value="1"/>
</dbReference>
<gene>
    <name evidence="7" type="ORF">IPF40_03850</name>
</gene>
<dbReference type="EMBL" id="JADIXZ010000003">
    <property type="protein sequence ID" value="MBK6300207.1"/>
    <property type="molecule type" value="Genomic_DNA"/>
</dbReference>
<dbReference type="InterPro" id="IPR041656">
    <property type="entry name" value="TPR_5"/>
</dbReference>
<dbReference type="PANTHER" id="PTHR23135">
    <property type="entry name" value="MUR LIGASE FAMILY MEMBER"/>
    <property type="match status" value="1"/>
</dbReference>
<dbReference type="Pfam" id="PF08245">
    <property type="entry name" value="Mur_ligase_M"/>
    <property type="match status" value="1"/>
</dbReference>
<evidence type="ECO:0000256" key="2">
    <source>
        <dbReference type="ARBA" id="ARBA00022741"/>
    </source>
</evidence>
<feature type="domain" description="Tetratrico peptide repeat group 5" evidence="6">
    <location>
        <begin position="607"/>
        <end position="708"/>
    </location>
</feature>
<dbReference type="GO" id="GO:0005524">
    <property type="term" value="F:ATP binding"/>
    <property type="evidence" value="ECO:0007669"/>
    <property type="project" value="UniProtKB-KW"/>
</dbReference>
<comment type="caution">
    <text evidence="7">The sequence shown here is derived from an EMBL/GenBank/DDBJ whole genome shotgun (WGS) entry which is preliminary data.</text>
</comment>
<dbReference type="InterPro" id="IPR004101">
    <property type="entry name" value="Mur_ligase_C"/>
</dbReference>
<dbReference type="Pfam" id="PF12688">
    <property type="entry name" value="TPR_5"/>
    <property type="match status" value="1"/>
</dbReference>
<evidence type="ECO:0000259" key="4">
    <source>
        <dbReference type="Pfam" id="PF02875"/>
    </source>
</evidence>
<accession>A0A934X3R5</accession>
<dbReference type="SUPFAM" id="SSF53244">
    <property type="entry name" value="MurD-like peptide ligases, peptide-binding domain"/>
    <property type="match status" value="1"/>
</dbReference>
<dbReference type="SUPFAM" id="SSF53623">
    <property type="entry name" value="MurD-like peptide ligases, catalytic domain"/>
    <property type="match status" value="1"/>
</dbReference>
<dbReference type="AlphaFoldDB" id="A0A934X3R5"/>
<keyword evidence="2" id="KW-0547">Nucleotide-binding</keyword>
<dbReference type="InterPro" id="IPR013221">
    <property type="entry name" value="Mur_ligase_cen"/>
</dbReference>
<dbReference type="InterPro" id="IPR036615">
    <property type="entry name" value="Mur_ligase_C_dom_sf"/>
</dbReference>